<feature type="compositionally biased region" description="Basic and acidic residues" evidence="1">
    <location>
        <begin position="288"/>
        <end position="310"/>
    </location>
</feature>
<accession>A0AAV8VX11</accession>
<name>A0AAV8VX11_9CUCU</name>
<evidence type="ECO:0000256" key="1">
    <source>
        <dbReference type="SAM" id="MobiDB-lite"/>
    </source>
</evidence>
<feature type="compositionally biased region" description="Basic residues" evidence="1">
    <location>
        <begin position="311"/>
        <end position="321"/>
    </location>
</feature>
<sequence length="555" mass="63204">MEVPKPKESTSRNDCVSPKHKNAHKSSSTERREKKRSRKSKDATRSPSSRSHKKHKSVQSSNINTWLMKGSSSPQTDPRKSSSKKENDSSQNPNTSTASKAYVVKSKEKERSIHAKEHADRVNNNREKVTVKKKFKRIIEPSPSPTSSKRYEKCASPQTNTIFKWISGEGSKNFSLSGSSSKTDVDVSEKENSLGACNKYEETNPMPKRSCDCSNASMSDDKKRKTRRSSATTSDVKDESKEKDVSVSPSKGTTDSDAASKAKVSGTRRLYDIDLFSQRDNTSTSTWLRKDIATKKDTRSKRENKLDVKITPKRKRQVKNKPSKDSVRNYFKSKRPDESSSTPKFPRSESNESCELPSFVKTKKSKKKKKPSDSFEKYGMVVPSVEEILKEQKDLAQYQNQIESFATVDDQTFELPFSLDDLKNEDAVIDDNILGCKHLTPDDISKAFNDNLEYASDIFHGRKYSERHEKFYDAKNYTTTVKDLCYSTSTIVFSFEQKEQLVSMLKKEFDPSNRGTAYFFQVLLPELCLKIFMDTHGMTKDEAVRYLDTRPIIDD</sequence>
<feature type="compositionally biased region" description="Basic residues" evidence="1">
    <location>
        <begin position="361"/>
        <end position="370"/>
    </location>
</feature>
<dbReference type="Proteomes" id="UP001159042">
    <property type="component" value="Unassembled WGS sequence"/>
</dbReference>
<evidence type="ECO:0000313" key="2">
    <source>
        <dbReference type="EMBL" id="KAJ8918901.1"/>
    </source>
</evidence>
<dbReference type="AlphaFoldDB" id="A0AAV8VX11"/>
<feature type="compositionally biased region" description="Basic and acidic residues" evidence="1">
    <location>
        <begin position="105"/>
        <end position="128"/>
    </location>
</feature>
<organism evidence="2 3">
    <name type="scientific">Exocentrus adspersus</name>
    <dbReference type="NCBI Taxonomy" id="1586481"/>
    <lineage>
        <taxon>Eukaryota</taxon>
        <taxon>Metazoa</taxon>
        <taxon>Ecdysozoa</taxon>
        <taxon>Arthropoda</taxon>
        <taxon>Hexapoda</taxon>
        <taxon>Insecta</taxon>
        <taxon>Pterygota</taxon>
        <taxon>Neoptera</taxon>
        <taxon>Endopterygota</taxon>
        <taxon>Coleoptera</taxon>
        <taxon>Polyphaga</taxon>
        <taxon>Cucujiformia</taxon>
        <taxon>Chrysomeloidea</taxon>
        <taxon>Cerambycidae</taxon>
        <taxon>Lamiinae</taxon>
        <taxon>Acanthocinini</taxon>
        <taxon>Exocentrus</taxon>
    </lineage>
</organism>
<dbReference type="EMBL" id="JANEYG010000021">
    <property type="protein sequence ID" value="KAJ8918901.1"/>
    <property type="molecule type" value="Genomic_DNA"/>
</dbReference>
<feature type="compositionally biased region" description="Low complexity" evidence="1">
    <location>
        <begin position="171"/>
        <end position="182"/>
    </location>
</feature>
<feature type="compositionally biased region" description="Polar residues" evidence="1">
    <location>
        <begin position="62"/>
        <end position="76"/>
    </location>
</feature>
<evidence type="ECO:0000313" key="3">
    <source>
        <dbReference type="Proteomes" id="UP001159042"/>
    </source>
</evidence>
<comment type="caution">
    <text evidence="2">The sequence shown here is derived from an EMBL/GenBank/DDBJ whole genome shotgun (WGS) entry which is preliminary data.</text>
</comment>
<protein>
    <submittedName>
        <fullName evidence="2">Uncharacterized protein</fullName>
    </submittedName>
</protein>
<feature type="compositionally biased region" description="Polar residues" evidence="1">
    <location>
        <begin position="247"/>
        <end position="257"/>
    </location>
</feature>
<feature type="region of interest" description="Disordered" evidence="1">
    <location>
        <begin position="1"/>
        <end position="128"/>
    </location>
</feature>
<feature type="region of interest" description="Disordered" evidence="1">
    <location>
        <begin position="135"/>
        <end position="154"/>
    </location>
</feature>
<keyword evidence="3" id="KW-1185">Reference proteome</keyword>
<feature type="region of interest" description="Disordered" evidence="1">
    <location>
        <begin position="171"/>
        <end position="374"/>
    </location>
</feature>
<feature type="compositionally biased region" description="Basic and acidic residues" evidence="1">
    <location>
        <begin position="1"/>
        <end position="11"/>
    </location>
</feature>
<feature type="compositionally biased region" description="Polar residues" evidence="1">
    <location>
        <begin position="278"/>
        <end position="287"/>
    </location>
</feature>
<feature type="compositionally biased region" description="Basic and acidic residues" evidence="1">
    <location>
        <begin position="77"/>
        <end position="88"/>
    </location>
</feature>
<feature type="compositionally biased region" description="Basic and acidic residues" evidence="1">
    <location>
        <begin position="183"/>
        <end position="192"/>
    </location>
</feature>
<gene>
    <name evidence="2" type="ORF">NQ315_016803</name>
</gene>
<feature type="compositionally biased region" description="Basic and acidic residues" evidence="1">
    <location>
        <begin position="235"/>
        <end position="245"/>
    </location>
</feature>
<proteinExistence type="predicted"/>
<feature type="compositionally biased region" description="Polar residues" evidence="1">
    <location>
        <begin position="89"/>
        <end position="99"/>
    </location>
</feature>
<reference evidence="2 3" key="1">
    <citation type="journal article" date="2023" name="Insect Mol. Biol.">
        <title>Genome sequencing provides insights into the evolution of gene families encoding plant cell wall-degrading enzymes in longhorned beetles.</title>
        <authorList>
            <person name="Shin N.R."/>
            <person name="Okamura Y."/>
            <person name="Kirsch R."/>
            <person name="Pauchet Y."/>
        </authorList>
    </citation>
    <scope>NUCLEOTIDE SEQUENCE [LARGE SCALE GENOMIC DNA]</scope>
    <source>
        <strain evidence="2">EAD_L_NR</strain>
    </source>
</reference>